<evidence type="ECO:0000313" key="3">
    <source>
        <dbReference type="WBParaSite" id="ACAC_0000808801-mRNA-1"/>
    </source>
</evidence>
<dbReference type="Proteomes" id="UP000035642">
    <property type="component" value="Unassembled WGS sequence"/>
</dbReference>
<reference evidence="3" key="2">
    <citation type="submission" date="2017-02" db="UniProtKB">
        <authorList>
            <consortium name="WormBaseParasite"/>
        </authorList>
    </citation>
    <scope>IDENTIFICATION</scope>
</reference>
<name>A0A0K0DC45_ANGCA</name>
<sequence length="220" mass="25004">MLLFLNSIEFFLTDDMCAAYLLSGTSGFPRDELRYGIRILLHAISYRGLRLILIFLFILAFIENILHVIYYLLFDKNSTMCRKVELAFGSQLFDSDSVHHLPIDLSSNCPSLNAEYFMRGGGWTTTSCERHVMRFLGCRIAPKSEEGFVEIATSGLNQQEIVENNIAKSIAEDITKLPEGTKFKTCSDRTFNMEYCVENGVFVGTRTEKTNKTVFLNTIT</sequence>
<protein>
    <submittedName>
        <fullName evidence="3">C-type lectin domain-containing protein</fullName>
    </submittedName>
</protein>
<dbReference type="WBParaSite" id="ACAC_0000808801-mRNA-1">
    <property type="protein sequence ID" value="ACAC_0000808801-mRNA-1"/>
    <property type="gene ID" value="ACAC_0000808801"/>
</dbReference>
<evidence type="ECO:0000313" key="2">
    <source>
        <dbReference type="Proteomes" id="UP000035642"/>
    </source>
</evidence>
<evidence type="ECO:0000256" key="1">
    <source>
        <dbReference type="SAM" id="Phobius"/>
    </source>
</evidence>
<proteinExistence type="predicted"/>
<keyword evidence="1" id="KW-1133">Transmembrane helix</keyword>
<keyword evidence="1" id="KW-0812">Transmembrane</keyword>
<accession>A0A0K0DC45</accession>
<dbReference type="AlphaFoldDB" id="A0A0K0DC45"/>
<reference evidence="2" key="1">
    <citation type="submission" date="2012-09" db="EMBL/GenBank/DDBJ databases">
        <authorList>
            <person name="Martin A.A."/>
        </authorList>
    </citation>
    <scope>NUCLEOTIDE SEQUENCE</scope>
</reference>
<keyword evidence="1" id="KW-0472">Membrane</keyword>
<keyword evidence="2" id="KW-1185">Reference proteome</keyword>
<feature type="transmembrane region" description="Helical" evidence="1">
    <location>
        <begin position="51"/>
        <end position="73"/>
    </location>
</feature>
<organism evidence="2 3">
    <name type="scientific">Angiostrongylus cantonensis</name>
    <name type="common">Rat lungworm</name>
    <dbReference type="NCBI Taxonomy" id="6313"/>
    <lineage>
        <taxon>Eukaryota</taxon>
        <taxon>Metazoa</taxon>
        <taxon>Ecdysozoa</taxon>
        <taxon>Nematoda</taxon>
        <taxon>Chromadorea</taxon>
        <taxon>Rhabditida</taxon>
        <taxon>Rhabditina</taxon>
        <taxon>Rhabditomorpha</taxon>
        <taxon>Strongyloidea</taxon>
        <taxon>Metastrongylidae</taxon>
        <taxon>Angiostrongylus</taxon>
    </lineage>
</organism>